<feature type="compositionally biased region" description="Basic residues" evidence="1">
    <location>
        <begin position="106"/>
        <end position="116"/>
    </location>
</feature>
<sequence length="165" mass="16750">GADGRPAPAVGQGLRRGLRRPAAAARLRRPRPARRALVGAAGRRRRAGGGRGGGARARAARGDRAGGRAFRGRAAAVDPGLDLPVPLRASLVALPRPAGAPARARTVGRHGPHRRRAGLDPGDALVDARAAGRSGRAVLPPAGAGAAAAAARRPARRRALRRLGL</sequence>
<accession>A0A6J4KT21</accession>
<feature type="non-terminal residue" evidence="2">
    <location>
        <position position="165"/>
    </location>
</feature>
<feature type="region of interest" description="Disordered" evidence="1">
    <location>
        <begin position="98"/>
        <end position="120"/>
    </location>
</feature>
<dbReference type="AlphaFoldDB" id="A0A6J4KT21"/>
<feature type="region of interest" description="Disordered" evidence="1">
    <location>
        <begin position="1"/>
        <end position="68"/>
    </location>
</feature>
<name>A0A6J4KT21_9ACTN</name>
<proteinExistence type="predicted"/>
<dbReference type="EMBL" id="CADCUB010000044">
    <property type="protein sequence ID" value="CAA9314617.1"/>
    <property type="molecule type" value="Genomic_DNA"/>
</dbReference>
<reference evidence="2" key="1">
    <citation type="submission" date="2020-02" db="EMBL/GenBank/DDBJ databases">
        <authorList>
            <person name="Meier V. D."/>
        </authorList>
    </citation>
    <scope>NUCLEOTIDE SEQUENCE</scope>
    <source>
        <strain evidence="2">AVDCRST_MAG07</strain>
    </source>
</reference>
<gene>
    <name evidence="2" type="ORF">AVDCRST_MAG07-810</name>
</gene>
<protein>
    <submittedName>
        <fullName evidence="2">Uncharacterized protein</fullName>
    </submittedName>
</protein>
<feature type="non-terminal residue" evidence="2">
    <location>
        <position position="1"/>
    </location>
</feature>
<evidence type="ECO:0000256" key="1">
    <source>
        <dbReference type="SAM" id="MobiDB-lite"/>
    </source>
</evidence>
<organism evidence="2">
    <name type="scientific">uncultured Frankineae bacterium</name>
    <dbReference type="NCBI Taxonomy" id="437475"/>
    <lineage>
        <taxon>Bacteria</taxon>
        <taxon>Bacillati</taxon>
        <taxon>Actinomycetota</taxon>
        <taxon>Actinomycetes</taxon>
        <taxon>Frankiales</taxon>
        <taxon>environmental samples</taxon>
    </lineage>
</organism>
<evidence type="ECO:0000313" key="2">
    <source>
        <dbReference type="EMBL" id="CAA9314617.1"/>
    </source>
</evidence>